<dbReference type="PROSITE" id="PS51686">
    <property type="entry name" value="SAM_MT_RSMB_NOP"/>
    <property type="match status" value="1"/>
</dbReference>
<dbReference type="InterPro" id="IPR023267">
    <property type="entry name" value="RCMT"/>
</dbReference>
<dbReference type="Gene3D" id="3.40.50.150">
    <property type="entry name" value="Vaccinia Virus protein VP39"/>
    <property type="match status" value="1"/>
</dbReference>
<dbReference type="CDD" id="cd02440">
    <property type="entry name" value="AdoMet_MTases"/>
    <property type="match status" value="1"/>
</dbReference>
<dbReference type="InterPro" id="IPR054728">
    <property type="entry name" value="RsmB-like_ferredoxin"/>
</dbReference>
<evidence type="ECO:0000256" key="4">
    <source>
        <dbReference type="ARBA" id="ARBA00022884"/>
    </source>
</evidence>
<evidence type="ECO:0000259" key="5">
    <source>
        <dbReference type="PROSITE" id="PS51686"/>
    </source>
</evidence>
<evidence type="ECO:0000313" key="6">
    <source>
        <dbReference type="EMBL" id="VAW23241.1"/>
    </source>
</evidence>
<reference evidence="6" key="1">
    <citation type="submission" date="2018-06" db="EMBL/GenBank/DDBJ databases">
        <authorList>
            <person name="Zhirakovskaya E."/>
        </authorList>
    </citation>
    <scope>NUCLEOTIDE SEQUENCE</scope>
</reference>
<dbReference type="EMBL" id="UOEQ01000454">
    <property type="protein sequence ID" value="VAW23241.1"/>
    <property type="molecule type" value="Genomic_DNA"/>
</dbReference>
<dbReference type="GO" id="GO:0008173">
    <property type="term" value="F:RNA methyltransferase activity"/>
    <property type="evidence" value="ECO:0007669"/>
    <property type="project" value="InterPro"/>
</dbReference>
<dbReference type="InterPro" id="IPR029063">
    <property type="entry name" value="SAM-dependent_MTases_sf"/>
</dbReference>
<dbReference type="SUPFAM" id="SSF53335">
    <property type="entry name" value="S-adenosyl-L-methionine-dependent methyltransferases"/>
    <property type="match status" value="1"/>
</dbReference>
<name>A0A3B0TWX0_9ZZZZ</name>
<dbReference type="AlphaFoldDB" id="A0A3B0TWX0"/>
<proteinExistence type="predicted"/>
<keyword evidence="2 6" id="KW-0808">Transferase</keyword>
<evidence type="ECO:0000256" key="2">
    <source>
        <dbReference type="ARBA" id="ARBA00022679"/>
    </source>
</evidence>
<keyword evidence="4" id="KW-0694">RNA-binding</keyword>
<gene>
    <name evidence="6" type="ORF">MNBD_ALPHA11-2379</name>
</gene>
<accession>A0A3B0TWX0</accession>
<keyword evidence="1 6" id="KW-0489">Methyltransferase</keyword>
<dbReference type="InterPro" id="IPR049560">
    <property type="entry name" value="MeTrfase_RsmB-F_NOP2_cat"/>
</dbReference>
<evidence type="ECO:0000256" key="1">
    <source>
        <dbReference type="ARBA" id="ARBA00022603"/>
    </source>
</evidence>
<organism evidence="6">
    <name type="scientific">hydrothermal vent metagenome</name>
    <dbReference type="NCBI Taxonomy" id="652676"/>
    <lineage>
        <taxon>unclassified sequences</taxon>
        <taxon>metagenomes</taxon>
        <taxon>ecological metagenomes</taxon>
    </lineage>
</organism>
<dbReference type="GO" id="GO:0003723">
    <property type="term" value="F:RNA binding"/>
    <property type="evidence" value="ECO:0007669"/>
    <property type="project" value="UniProtKB-KW"/>
</dbReference>
<dbReference type="GO" id="GO:0001510">
    <property type="term" value="P:RNA methylation"/>
    <property type="evidence" value="ECO:0007669"/>
    <property type="project" value="InterPro"/>
</dbReference>
<protein>
    <submittedName>
        <fullName evidence="6">16S ribosomal RNA m(5)C 967 methyltransferase</fullName>
    </submittedName>
</protein>
<dbReference type="PANTHER" id="PTHR22807">
    <property type="entry name" value="NOP2 YEAST -RELATED NOL1/NOP2/FMU SUN DOMAIN-CONTAINING"/>
    <property type="match status" value="1"/>
</dbReference>
<dbReference type="Pfam" id="PF22458">
    <property type="entry name" value="RsmF-B_ferredox"/>
    <property type="match status" value="1"/>
</dbReference>
<dbReference type="PRINTS" id="PR02008">
    <property type="entry name" value="RCMTFAMILY"/>
</dbReference>
<sequence>YDAMRKRASHQFSMQSENGRALALSVIVRDWGIELEELETAFASDNFAPEPISPEEKKLLLSETPLKNAPKHVQANIPEWLMAKFEKSFGKNWPEQAKAQSDRPPLDMRVNILKSSSDKVQKSLKRFSPQPTDIATKGLRILPGVGATRIANISADEAYKKGWVEIQDQGSQIVSALCNAKPGEQVLDFCAGGGGKTLALASWMENKGQIFAHDSDRNRLAPIFDRLKRAGIRNVQVRSPQEGALDNLVGRMDKVLIDAPCTGTGTWRRHPDSRWRLSPAQLEKRVAEQAQILDEAKKFLRPGGELIYITCSVLPEENIEQIESFITKNQDFDSIDMEQRWKDIYPNSSQQPIFDRRGAILSPLSTNSDGFYISVLALNN</sequence>
<feature type="non-terminal residue" evidence="6">
    <location>
        <position position="1"/>
    </location>
</feature>
<feature type="domain" description="SAM-dependent MTase RsmB/NOP-type" evidence="5">
    <location>
        <begin position="96"/>
        <end position="379"/>
    </location>
</feature>
<dbReference type="PANTHER" id="PTHR22807:SF53">
    <property type="entry name" value="RIBOSOMAL RNA SMALL SUBUNIT METHYLTRANSFERASE B-RELATED"/>
    <property type="match status" value="1"/>
</dbReference>
<dbReference type="InterPro" id="IPR001678">
    <property type="entry name" value="MeTrfase_RsmB-F_NOP2_dom"/>
</dbReference>
<dbReference type="Pfam" id="PF01189">
    <property type="entry name" value="Methyltr_RsmB-F"/>
    <property type="match status" value="1"/>
</dbReference>
<evidence type="ECO:0000256" key="3">
    <source>
        <dbReference type="ARBA" id="ARBA00022691"/>
    </source>
</evidence>
<keyword evidence="3" id="KW-0949">S-adenosyl-L-methionine</keyword>